<dbReference type="NCBIfam" id="TIGR00254">
    <property type="entry name" value="GGDEF"/>
    <property type="match status" value="1"/>
</dbReference>
<evidence type="ECO:0000256" key="1">
    <source>
        <dbReference type="SAM" id="Phobius"/>
    </source>
</evidence>
<keyword evidence="1" id="KW-0472">Membrane</keyword>
<evidence type="ECO:0000313" key="3">
    <source>
        <dbReference type="EMBL" id="MFB9326678.1"/>
    </source>
</evidence>
<evidence type="ECO:0000313" key="4">
    <source>
        <dbReference type="Proteomes" id="UP001589747"/>
    </source>
</evidence>
<comment type="caution">
    <text evidence="3">The sequence shown here is derived from an EMBL/GenBank/DDBJ whole genome shotgun (WGS) entry which is preliminary data.</text>
</comment>
<feature type="transmembrane region" description="Helical" evidence="1">
    <location>
        <begin position="140"/>
        <end position="168"/>
    </location>
</feature>
<feature type="transmembrane region" description="Helical" evidence="1">
    <location>
        <begin position="33"/>
        <end position="51"/>
    </location>
</feature>
<evidence type="ECO:0000259" key="2">
    <source>
        <dbReference type="PROSITE" id="PS50887"/>
    </source>
</evidence>
<dbReference type="Gene3D" id="3.30.70.270">
    <property type="match status" value="1"/>
</dbReference>
<dbReference type="CDD" id="cd01949">
    <property type="entry name" value="GGDEF"/>
    <property type="match status" value="1"/>
</dbReference>
<dbReference type="InterPro" id="IPR050469">
    <property type="entry name" value="Diguanylate_Cyclase"/>
</dbReference>
<keyword evidence="4" id="KW-1185">Reference proteome</keyword>
<feature type="transmembrane region" description="Helical" evidence="1">
    <location>
        <begin position="7"/>
        <end position="27"/>
    </location>
</feature>
<dbReference type="RefSeq" id="WP_377494204.1">
    <property type="nucleotide sequence ID" value="NZ_JBHMDO010000022.1"/>
</dbReference>
<dbReference type="PANTHER" id="PTHR45138:SF9">
    <property type="entry name" value="DIGUANYLATE CYCLASE DGCM-RELATED"/>
    <property type="match status" value="1"/>
</dbReference>
<protein>
    <submittedName>
        <fullName evidence="3">GGDEF domain-containing protein</fullName>
    </submittedName>
</protein>
<gene>
    <name evidence="3" type="ORF">ACFFSY_12205</name>
</gene>
<proteinExistence type="predicted"/>
<keyword evidence="1" id="KW-1133">Transmembrane helix</keyword>
<name>A0ABV5KN82_9BACL</name>
<dbReference type="InterPro" id="IPR043128">
    <property type="entry name" value="Rev_trsase/Diguanyl_cyclase"/>
</dbReference>
<dbReference type="InterPro" id="IPR029787">
    <property type="entry name" value="Nucleotide_cyclase"/>
</dbReference>
<sequence>MTQARLRVYILSLFLIATGIAVSTFSAFSLAPLTFQVMGVYWLFSLLYYHLRINSRRGSTSVEYGINYNVSLILFTGPFGLYLFEAVYRLIGYLYKKKTKTDEPGEGVQTFYNVGSFVIQGTAAYYVYQWLIPWFEGNLVAFWVLLFLLVTVTAVVSDLFLLGVFSLLGDIRTRADVAAFLKERSILDMAKTAFSNGLLLLFLEQRNWTAIIGLFVLNYLVSQSYLVKAQSAQDKHERNKYEHMAYTDFLTGLHNRAYMELKMKELEKTKEAIGIVVADIDKFKSINDTYNHSVGDRVIQHFAAALKAKAGTDDILARSGGEEFTMFLRGRSFESCLALVEELRQQIESDAVEAEFQDQTSRIPYTASFGLYFFTEQEEVPIEKGYIYADQLLLESKQLGRNRITVSPGQQHESSLSTS</sequence>
<reference evidence="3 4" key="1">
    <citation type="submission" date="2024-09" db="EMBL/GenBank/DDBJ databases">
        <authorList>
            <person name="Sun Q."/>
            <person name="Mori K."/>
        </authorList>
    </citation>
    <scope>NUCLEOTIDE SEQUENCE [LARGE SCALE GENOMIC DNA]</scope>
    <source>
        <strain evidence="3 4">TISTR 2452</strain>
    </source>
</reference>
<organism evidence="3 4">
    <name type="scientific">Paenibacillus aurantiacus</name>
    <dbReference type="NCBI Taxonomy" id="1936118"/>
    <lineage>
        <taxon>Bacteria</taxon>
        <taxon>Bacillati</taxon>
        <taxon>Bacillota</taxon>
        <taxon>Bacilli</taxon>
        <taxon>Bacillales</taxon>
        <taxon>Paenibacillaceae</taxon>
        <taxon>Paenibacillus</taxon>
    </lineage>
</organism>
<dbReference type="Proteomes" id="UP001589747">
    <property type="component" value="Unassembled WGS sequence"/>
</dbReference>
<dbReference type="InterPro" id="IPR000160">
    <property type="entry name" value="GGDEF_dom"/>
</dbReference>
<dbReference type="PANTHER" id="PTHR45138">
    <property type="entry name" value="REGULATORY COMPONENTS OF SENSORY TRANSDUCTION SYSTEM"/>
    <property type="match status" value="1"/>
</dbReference>
<feature type="transmembrane region" description="Helical" evidence="1">
    <location>
        <begin position="72"/>
        <end position="91"/>
    </location>
</feature>
<dbReference type="SUPFAM" id="SSF55073">
    <property type="entry name" value="Nucleotide cyclase"/>
    <property type="match status" value="1"/>
</dbReference>
<accession>A0ABV5KN82</accession>
<dbReference type="EMBL" id="JBHMDO010000022">
    <property type="protein sequence ID" value="MFB9326678.1"/>
    <property type="molecule type" value="Genomic_DNA"/>
</dbReference>
<feature type="transmembrane region" description="Helical" evidence="1">
    <location>
        <begin position="111"/>
        <end position="128"/>
    </location>
</feature>
<dbReference type="SMART" id="SM00267">
    <property type="entry name" value="GGDEF"/>
    <property type="match status" value="1"/>
</dbReference>
<dbReference type="Pfam" id="PF00990">
    <property type="entry name" value="GGDEF"/>
    <property type="match status" value="1"/>
</dbReference>
<feature type="domain" description="GGDEF" evidence="2">
    <location>
        <begin position="271"/>
        <end position="409"/>
    </location>
</feature>
<keyword evidence="1" id="KW-0812">Transmembrane</keyword>
<dbReference type="PROSITE" id="PS50887">
    <property type="entry name" value="GGDEF"/>
    <property type="match status" value="1"/>
</dbReference>